<dbReference type="EC" id="2.3.1.-" evidence="5"/>
<dbReference type="FunFam" id="2.160.10.10:FF:000025">
    <property type="entry name" value="Hexapeptide-repeat containing-acetyltransferase"/>
    <property type="match status" value="1"/>
</dbReference>
<evidence type="ECO:0000313" key="8">
    <source>
        <dbReference type="Proteomes" id="UP000613208"/>
    </source>
</evidence>
<dbReference type="EMBL" id="BLYI01000047">
    <property type="protein sequence ID" value="GFO86024.1"/>
    <property type="molecule type" value="Genomic_DNA"/>
</dbReference>
<organism evidence="7 8">
    <name type="scientific">Anaerostipes butyraticus</name>
    <dbReference type="NCBI Taxonomy" id="645466"/>
    <lineage>
        <taxon>Bacteria</taxon>
        <taxon>Bacillati</taxon>
        <taxon>Bacillota</taxon>
        <taxon>Clostridia</taxon>
        <taxon>Lachnospirales</taxon>
        <taxon>Lachnospiraceae</taxon>
        <taxon>Anaerostipes</taxon>
    </lineage>
</organism>
<protein>
    <recommendedName>
        <fullName evidence="5">Acetyltransferase</fullName>
        <ecNumber evidence="5">2.3.1.-</ecNumber>
    </recommendedName>
</protein>
<dbReference type="AlphaFoldDB" id="A0A916QCL0"/>
<evidence type="ECO:0000256" key="1">
    <source>
        <dbReference type="ARBA" id="ARBA00007274"/>
    </source>
</evidence>
<keyword evidence="4 5" id="KW-0012">Acyltransferase</keyword>
<accession>A0A916QCL0</accession>
<proteinExistence type="inferred from homology"/>
<keyword evidence="3" id="KW-0677">Repeat</keyword>
<dbReference type="Gene3D" id="2.160.10.10">
    <property type="entry name" value="Hexapeptide repeat proteins"/>
    <property type="match status" value="1"/>
</dbReference>
<dbReference type="Proteomes" id="UP000613208">
    <property type="component" value="Unassembled WGS sequence"/>
</dbReference>
<evidence type="ECO:0000313" key="7">
    <source>
        <dbReference type="EMBL" id="GFO86024.1"/>
    </source>
</evidence>
<keyword evidence="8" id="KW-1185">Reference proteome</keyword>
<dbReference type="SUPFAM" id="SSF51161">
    <property type="entry name" value="Trimeric LpxA-like enzymes"/>
    <property type="match status" value="1"/>
</dbReference>
<dbReference type="InterPro" id="IPR001451">
    <property type="entry name" value="Hexapep"/>
</dbReference>
<dbReference type="Pfam" id="PF12464">
    <property type="entry name" value="Mac"/>
    <property type="match status" value="1"/>
</dbReference>
<feature type="domain" description="Maltose/galactoside acetyltransferase" evidence="6">
    <location>
        <begin position="4"/>
        <end position="58"/>
    </location>
</feature>
<dbReference type="RefSeq" id="WP_201311700.1">
    <property type="nucleotide sequence ID" value="NZ_BLYI01000047.1"/>
</dbReference>
<dbReference type="PANTHER" id="PTHR43017">
    <property type="entry name" value="GALACTOSIDE O-ACETYLTRANSFERASE"/>
    <property type="match status" value="1"/>
</dbReference>
<dbReference type="GO" id="GO:0008870">
    <property type="term" value="F:galactoside O-acetyltransferase activity"/>
    <property type="evidence" value="ECO:0007669"/>
    <property type="project" value="TreeGrafter"/>
</dbReference>
<dbReference type="InterPro" id="IPR039369">
    <property type="entry name" value="LacA-like"/>
</dbReference>
<evidence type="ECO:0000259" key="6">
    <source>
        <dbReference type="SMART" id="SM01266"/>
    </source>
</evidence>
<name>A0A916QCL0_9FIRM</name>
<evidence type="ECO:0000256" key="5">
    <source>
        <dbReference type="RuleBase" id="RU367021"/>
    </source>
</evidence>
<comment type="caution">
    <text evidence="7">The sequence shown here is derived from an EMBL/GenBank/DDBJ whole genome shotgun (WGS) entry which is preliminary data.</text>
</comment>
<reference evidence="7" key="1">
    <citation type="submission" date="2020-06" db="EMBL/GenBank/DDBJ databases">
        <title>Characterization of fructooligosaccharide metabolism and fructooligosaccharide-degrading enzymes in human commensal butyrate producers.</title>
        <authorList>
            <person name="Tanno H."/>
            <person name="Fujii T."/>
            <person name="Hirano K."/>
            <person name="Maeno S."/>
            <person name="Tonozuka T."/>
            <person name="Sakamoto M."/>
            <person name="Ohkuma M."/>
            <person name="Tochio T."/>
            <person name="Endo A."/>
        </authorList>
    </citation>
    <scope>NUCLEOTIDE SEQUENCE</scope>
    <source>
        <strain evidence="7">JCM 17466</strain>
    </source>
</reference>
<dbReference type="CDD" id="cd03357">
    <property type="entry name" value="LbH_MAT_GAT"/>
    <property type="match status" value="1"/>
</dbReference>
<dbReference type="PANTHER" id="PTHR43017:SF1">
    <property type="entry name" value="ACETYLTRANSFERASE YJL218W-RELATED"/>
    <property type="match status" value="1"/>
</dbReference>
<evidence type="ECO:0000256" key="2">
    <source>
        <dbReference type="ARBA" id="ARBA00022679"/>
    </source>
</evidence>
<dbReference type="Pfam" id="PF00132">
    <property type="entry name" value="Hexapep"/>
    <property type="match status" value="1"/>
</dbReference>
<evidence type="ECO:0000256" key="3">
    <source>
        <dbReference type="ARBA" id="ARBA00022737"/>
    </source>
</evidence>
<dbReference type="InterPro" id="IPR011004">
    <property type="entry name" value="Trimer_LpxA-like_sf"/>
</dbReference>
<dbReference type="SMART" id="SM01266">
    <property type="entry name" value="Mac"/>
    <property type="match status" value="1"/>
</dbReference>
<dbReference type="InterPro" id="IPR024688">
    <property type="entry name" value="Mac_dom"/>
</dbReference>
<comment type="similarity">
    <text evidence="1 5">Belongs to the transferase hexapeptide repeat family.</text>
</comment>
<keyword evidence="2 5" id="KW-0808">Transferase</keyword>
<sequence length="191" mass="20607">MTELEKLDAGLEYDFWDEEVNARKLHAVKGCEKLNKTDQTDEKAVEAAIRELFDSAGKDPAVLPGFACDNGKNIHVGEEFLANYNVTILDIAPVSIGDYVMIGPNTLITTVNHPMSPKKRRRHLGQAKPVTIGNDVWIGGGCTILPGVVIGNNVVVAAGAVVTKDVPDNCLVGGVPAKFIREIEDDTKQGR</sequence>
<evidence type="ECO:0000256" key="4">
    <source>
        <dbReference type="ARBA" id="ARBA00023315"/>
    </source>
</evidence>
<gene>
    <name evidence="7" type="ORF">ANBU17_23710</name>
</gene>